<sequence length="60" mass="7105">MSYHFCNVNFIREGRTIKTVGVNANVDESDFVVQQRALVKLKKDMIELKFDRYQVERVEP</sequence>
<reference evidence="2" key="1">
    <citation type="journal article" date="2000" name="J. Bacteriol.">
        <title>The LE1 bacteriophage replicates as a plasmid within Leptospira biflexa: construction of an L. biflexa-Escherichia coli shuttle vector.</title>
        <authorList>
            <person name="Saint Girons I."/>
            <person name="Bourhy P."/>
            <person name="Ottone C."/>
            <person name="Picardeau M."/>
            <person name="Yelton D."/>
            <person name="Hendrix R.W."/>
            <person name="Glaser P."/>
            <person name="Charon N."/>
        </authorList>
    </citation>
    <scope>NUCLEOTIDE SEQUENCE [LARGE SCALE GENOMIC DNA]</scope>
</reference>
<accession>Q6NDY2</accession>
<proteinExistence type="predicted"/>
<dbReference type="EMBL" id="BX571876">
    <property type="protein sequence ID" value="CAE14758.1"/>
    <property type="molecule type" value="Genomic_DNA"/>
</dbReference>
<evidence type="ECO:0000313" key="1">
    <source>
        <dbReference type="EMBL" id="CAE14758.1"/>
    </source>
</evidence>
<dbReference type="Proteomes" id="UP000509470">
    <property type="component" value="Segment"/>
</dbReference>
<organism evidence="1 2">
    <name type="scientific">Leptospira phage LE1</name>
    <dbReference type="NCBI Taxonomy" id="137511"/>
    <lineage>
        <taxon>Viruses</taxon>
        <taxon>Duplodnaviria</taxon>
        <taxon>Heunggongvirae</taxon>
        <taxon>Uroviricota</taxon>
        <taxon>Caudoviricetes</taxon>
        <taxon>Saintgironsvirus</taxon>
        <taxon>Saintgironsvirus LE1</taxon>
    </lineage>
</organism>
<name>Q6NDY2_9CAUD</name>
<evidence type="ECO:0000313" key="2">
    <source>
        <dbReference type="Proteomes" id="UP000509470"/>
    </source>
</evidence>
<gene>
    <name evidence="1" type="ORF">LE1-0061</name>
</gene>
<protein>
    <submittedName>
        <fullName evidence="1">Uncharacterized protein</fullName>
    </submittedName>
</protein>
<keyword evidence="2" id="KW-1185">Reference proteome</keyword>